<dbReference type="SUPFAM" id="SSF53187">
    <property type="entry name" value="Zn-dependent exopeptidases"/>
    <property type="match status" value="1"/>
</dbReference>
<dbReference type="EMBL" id="FTNR01000013">
    <property type="protein sequence ID" value="SIS13400.1"/>
    <property type="molecule type" value="Genomic_DNA"/>
</dbReference>
<accession>A0A1N7GLG7</accession>
<feature type="domain" description="Succinylglutamate desuccinylase/Aspartoacylase catalytic" evidence="5">
    <location>
        <begin position="2"/>
        <end position="153"/>
    </location>
</feature>
<keyword evidence="4" id="KW-0862">Zinc</keyword>
<evidence type="ECO:0000256" key="1">
    <source>
        <dbReference type="ARBA" id="ARBA00001947"/>
    </source>
</evidence>
<evidence type="ECO:0000259" key="5">
    <source>
        <dbReference type="Pfam" id="PF24827"/>
    </source>
</evidence>
<sequence length="250" mass="26972">MIVVPIVNTLAFDHASYVTPQAIDAVNPNCNRVWPGDDDGTVQERMVATLWQLIETADLVIDLHTGTADMLEHVRFQSGDQESRRLASTFGTDYLLTGTAIDHGGEGDETFQGKLRTAAARAGIPAIVPELSNSRQIDHDAARRGVRGLRNVLGKLGIIREEPAATPPQTLLRHNGGRIGTDRSGIFESNPDIEVGDHVSQEAELGTVYCPTTFKKRQSVTTTDAGVVYSLTRESVVTAGEKVACIAVQV</sequence>
<dbReference type="Proteomes" id="UP000185936">
    <property type="component" value="Unassembled WGS sequence"/>
</dbReference>
<evidence type="ECO:0000256" key="3">
    <source>
        <dbReference type="ARBA" id="ARBA00022801"/>
    </source>
</evidence>
<dbReference type="Gene3D" id="3.40.630.10">
    <property type="entry name" value="Zn peptidases"/>
    <property type="match status" value="1"/>
</dbReference>
<dbReference type="STRING" id="308853.SAMN05421752_11341"/>
<dbReference type="GO" id="GO:0016788">
    <property type="term" value="F:hydrolase activity, acting on ester bonds"/>
    <property type="evidence" value="ECO:0007669"/>
    <property type="project" value="InterPro"/>
</dbReference>
<evidence type="ECO:0000313" key="6">
    <source>
        <dbReference type="EMBL" id="SIS13400.1"/>
    </source>
</evidence>
<dbReference type="GO" id="GO:0046872">
    <property type="term" value="F:metal ion binding"/>
    <property type="evidence" value="ECO:0007669"/>
    <property type="project" value="UniProtKB-KW"/>
</dbReference>
<evidence type="ECO:0000256" key="2">
    <source>
        <dbReference type="ARBA" id="ARBA00022723"/>
    </source>
</evidence>
<comment type="cofactor">
    <cofactor evidence="1">
        <name>Zn(2+)</name>
        <dbReference type="ChEBI" id="CHEBI:29105"/>
    </cofactor>
</comment>
<proteinExistence type="predicted"/>
<keyword evidence="7" id="KW-1185">Reference proteome</keyword>
<dbReference type="PANTHER" id="PTHR37326:SF1">
    <property type="entry name" value="BLL3975 PROTEIN"/>
    <property type="match status" value="1"/>
</dbReference>
<dbReference type="Pfam" id="PF24827">
    <property type="entry name" value="AstE_AspA_cat"/>
    <property type="match status" value="1"/>
</dbReference>
<evidence type="ECO:0000313" key="7">
    <source>
        <dbReference type="Proteomes" id="UP000185936"/>
    </source>
</evidence>
<reference evidence="7" key="1">
    <citation type="submission" date="2017-01" db="EMBL/GenBank/DDBJ databases">
        <authorList>
            <person name="Varghese N."/>
            <person name="Submissions S."/>
        </authorList>
    </citation>
    <scope>NUCLEOTIDE SEQUENCE [LARGE SCALE GENOMIC DNA]</scope>
    <source>
        <strain evidence="7">type strain: HArc-</strain>
    </source>
</reference>
<name>A0A1N7GLG7_9EURY</name>
<dbReference type="InterPro" id="IPR053138">
    <property type="entry name" value="N-alpha-Ac-DABA_deacetylase"/>
</dbReference>
<gene>
    <name evidence="6" type="ORF">SAMN05421752_11341</name>
</gene>
<dbReference type="AlphaFoldDB" id="A0A1N7GLG7"/>
<protein>
    <submittedName>
        <fullName evidence="6">Predicted deacylase</fullName>
    </submittedName>
</protein>
<dbReference type="PANTHER" id="PTHR37326">
    <property type="entry name" value="BLL3975 PROTEIN"/>
    <property type="match status" value="1"/>
</dbReference>
<evidence type="ECO:0000256" key="4">
    <source>
        <dbReference type="ARBA" id="ARBA00022833"/>
    </source>
</evidence>
<organism evidence="6 7">
    <name type="scientific">Natronorubrum thiooxidans</name>
    <dbReference type="NCBI Taxonomy" id="308853"/>
    <lineage>
        <taxon>Archaea</taxon>
        <taxon>Methanobacteriati</taxon>
        <taxon>Methanobacteriota</taxon>
        <taxon>Stenosarchaea group</taxon>
        <taxon>Halobacteria</taxon>
        <taxon>Halobacteriales</taxon>
        <taxon>Natrialbaceae</taxon>
        <taxon>Natronorubrum</taxon>
    </lineage>
</organism>
<keyword evidence="2" id="KW-0479">Metal-binding</keyword>
<keyword evidence="3" id="KW-0378">Hydrolase</keyword>
<dbReference type="InterPro" id="IPR055438">
    <property type="entry name" value="AstE_AspA_cat"/>
</dbReference>